<dbReference type="Proteomes" id="UP001631969">
    <property type="component" value="Unassembled WGS sequence"/>
</dbReference>
<gene>
    <name evidence="1" type="ORF">ACI1P1_21790</name>
</gene>
<reference evidence="1" key="1">
    <citation type="submission" date="2024-12" db="EMBL/GenBank/DDBJ databases">
        <authorList>
            <person name="Wu N."/>
        </authorList>
    </citation>
    <scope>NUCLEOTIDE SEQUENCE</scope>
    <source>
        <strain evidence="1">P15</strain>
    </source>
</reference>
<proteinExistence type="predicted"/>
<accession>A0ACC7P1L2</accession>
<keyword evidence="2" id="KW-1185">Reference proteome</keyword>
<comment type="caution">
    <text evidence="1">The sequence shown here is derived from an EMBL/GenBank/DDBJ whole genome shotgun (WGS) entry which is preliminary data.</text>
</comment>
<evidence type="ECO:0000313" key="1">
    <source>
        <dbReference type="EMBL" id="MFM9330928.1"/>
    </source>
</evidence>
<dbReference type="EMBL" id="JBJURJ010000015">
    <property type="protein sequence ID" value="MFM9330928.1"/>
    <property type="molecule type" value="Genomic_DNA"/>
</dbReference>
<protein>
    <submittedName>
        <fullName evidence="1">Pectinesterase family protein</fullName>
    </submittedName>
</protein>
<sequence length="673" mass="75451">MTMQINVDARGRGDYATVQEAVLAVPDYSAEPVTIFIRKGVYEEKLAVPKEKTNIRFLGEDAYETILTFSDNAYTPDGEGKPMGTFRSGSVIVSADDFTAENLTIRNSSGPGTGQAVAAFINGDRAVFRHVRFLGDQDTLYTGPGRHYYADCYLEGDVDFIFGPATAVFERCRIHCKRDGGYLTAASTPQDAAYGYVFLDCTVTSSPAAENVYLGRPWRDYAAVAFIRTWMDASIAPAGWHNWSLPNREQTTRYREAGTRGPGALLADRVDWAKTLSPEDAAGYDIPTILQGADGWNPLTAGQDQPKLSARMADQWIKDWDSIGEHPRTSNKWNYEIGLFLKAVSVLEGLTGQDRYFRYVLHNMNQFVGDEGFIRTYKLEDYNLDQINQGKLLLYLWKKTGENRYKQAADVLVKQLESHPRTAEGGFWHKKIYPHQMWLDGLYMAMPFLTEYARIFDRPELLDEAPQQLLLIDRHNRDPHTGLYYHGWDESRSQEWADKETGCSPHFWTRAIGWYAMAIVDTLEHLPRQHPGYAPVAAVLNRLAEAVVKVQDQESGLWYQVTDQAGREDNYLESSGSSMLVYALAKGVKAGNLTPHYLEAARRGYHGLANRMLRKDGQGKHHLTSVCLVAGLGGNPYRSGSYDYYVHEKVGEDDLKGIGAFLIAMALVEAAGA</sequence>
<evidence type="ECO:0000313" key="2">
    <source>
        <dbReference type="Proteomes" id="UP001631969"/>
    </source>
</evidence>
<name>A0ACC7P1L2_9BACL</name>
<organism evidence="1 2">
    <name type="scientific">Paenibacillus mesotrionivorans</name>
    <dbReference type="NCBI Taxonomy" id="3160968"/>
    <lineage>
        <taxon>Bacteria</taxon>
        <taxon>Bacillati</taxon>
        <taxon>Bacillota</taxon>
        <taxon>Bacilli</taxon>
        <taxon>Bacillales</taxon>
        <taxon>Paenibacillaceae</taxon>
        <taxon>Paenibacillus</taxon>
    </lineage>
</organism>